<accession>A0A8T2YNH1</accession>
<dbReference type="EMBL" id="JACEGQ020000006">
    <property type="protein sequence ID" value="KAH8506589.1"/>
    <property type="molecule type" value="Genomic_DNA"/>
</dbReference>
<name>A0A8T2YNH1_POPDE</name>
<sequence length="189" mass="21458">MLQFNIKMSKSFSMFFSFCNLNCNIILRTILFLPLKKAFKLNADRYEKFNRAFQLEDKLDTDENRTRDEAAESNCSKNDVKDIPRPGPSTPVDNRKVNLVDWRAQELASPNSPVDENRSGEENMEASITQDDIIRAGGFGARDDIGSFLPVASDSTDFEATILDARNYEEPQGEIHRPGLGWTEATERK</sequence>
<organism evidence="2 3">
    <name type="scientific">Populus deltoides</name>
    <name type="common">Eastern poplar</name>
    <name type="synonym">Eastern cottonwood</name>
    <dbReference type="NCBI Taxonomy" id="3696"/>
    <lineage>
        <taxon>Eukaryota</taxon>
        <taxon>Viridiplantae</taxon>
        <taxon>Streptophyta</taxon>
        <taxon>Embryophyta</taxon>
        <taxon>Tracheophyta</taxon>
        <taxon>Spermatophyta</taxon>
        <taxon>Magnoliopsida</taxon>
        <taxon>eudicotyledons</taxon>
        <taxon>Gunneridae</taxon>
        <taxon>Pentapetalae</taxon>
        <taxon>rosids</taxon>
        <taxon>fabids</taxon>
        <taxon>Malpighiales</taxon>
        <taxon>Salicaceae</taxon>
        <taxon>Saliceae</taxon>
        <taxon>Populus</taxon>
    </lineage>
</organism>
<proteinExistence type="predicted"/>
<evidence type="ECO:0000256" key="1">
    <source>
        <dbReference type="SAM" id="MobiDB-lite"/>
    </source>
</evidence>
<dbReference type="Proteomes" id="UP000807159">
    <property type="component" value="Chromosome 6"/>
</dbReference>
<feature type="region of interest" description="Disordered" evidence="1">
    <location>
        <begin position="169"/>
        <end position="189"/>
    </location>
</feature>
<evidence type="ECO:0000313" key="3">
    <source>
        <dbReference type="Proteomes" id="UP000807159"/>
    </source>
</evidence>
<dbReference type="AlphaFoldDB" id="A0A8T2YNH1"/>
<dbReference type="PANTHER" id="PTHR37250">
    <property type="entry name" value="OS05G0496000 PROTEIN"/>
    <property type="match status" value="1"/>
</dbReference>
<keyword evidence="3" id="KW-1185">Reference proteome</keyword>
<feature type="region of interest" description="Disordered" evidence="1">
    <location>
        <begin position="63"/>
        <end position="94"/>
    </location>
</feature>
<dbReference type="PANTHER" id="PTHR37250:SF1">
    <property type="entry name" value="OS05G0496000 PROTEIN"/>
    <property type="match status" value="1"/>
</dbReference>
<reference evidence="2" key="1">
    <citation type="journal article" date="2021" name="J. Hered.">
        <title>Genome Assembly of Salicaceae Populus deltoides (Eastern Cottonwood) I-69 Based on Nanopore Sequencing and Hi-C Technologies.</title>
        <authorList>
            <person name="Bai S."/>
            <person name="Wu H."/>
            <person name="Zhang J."/>
            <person name="Pan Z."/>
            <person name="Zhao W."/>
            <person name="Li Z."/>
            <person name="Tong C."/>
        </authorList>
    </citation>
    <scope>NUCLEOTIDE SEQUENCE</scope>
    <source>
        <tissue evidence="2">Leaf</tissue>
    </source>
</reference>
<comment type="caution">
    <text evidence="2">The sequence shown here is derived from an EMBL/GenBank/DDBJ whole genome shotgun (WGS) entry which is preliminary data.</text>
</comment>
<gene>
    <name evidence="2" type="ORF">H0E87_013410</name>
</gene>
<evidence type="ECO:0000313" key="2">
    <source>
        <dbReference type="EMBL" id="KAH8506589.1"/>
    </source>
</evidence>
<protein>
    <submittedName>
        <fullName evidence="2">Uncharacterized protein</fullName>
    </submittedName>
</protein>